<protein>
    <recommendedName>
        <fullName evidence="5">Polymer-forming cytoskeletal protein</fullName>
    </recommendedName>
</protein>
<organism evidence="3 4">
    <name type="scientific">Blastomonas marina</name>
    <dbReference type="NCBI Taxonomy" id="1867408"/>
    <lineage>
        <taxon>Bacteria</taxon>
        <taxon>Pseudomonadati</taxon>
        <taxon>Pseudomonadota</taxon>
        <taxon>Alphaproteobacteria</taxon>
        <taxon>Sphingomonadales</taxon>
        <taxon>Sphingomonadaceae</taxon>
        <taxon>Blastomonas</taxon>
    </lineage>
</organism>
<dbReference type="PANTHER" id="PTHR35024:SF4">
    <property type="entry name" value="POLYMER-FORMING CYTOSKELETAL PROTEIN"/>
    <property type="match status" value="1"/>
</dbReference>
<evidence type="ECO:0008006" key="5">
    <source>
        <dbReference type="Google" id="ProtNLM"/>
    </source>
</evidence>
<gene>
    <name evidence="3" type="ORF">GCM10010923_23620</name>
</gene>
<dbReference type="RefSeq" id="WP_188642883.1">
    <property type="nucleotide sequence ID" value="NZ_BMID01000001.1"/>
</dbReference>
<comment type="similarity">
    <text evidence="1">Belongs to the bactofilin family.</text>
</comment>
<evidence type="ECO:0000256" key="2">
    <source>
        <dbReference type="SAM" id="MobiDB-lite"/>
    </source>
</evidence>
<evidence type="ECO:0000313" key="4">
    <source>
        <dbReference type="Proteomes" id="UP000603317"/>
    </source>
</evidence>
<name>A0ABQ1FIA5_9SPHN</name>
<sequence>MAGNSRNGSSTFSVLGSDVAIKGDIKADADLHLDGKVEGDVVCTSLVQGETGAIHGAVKAETARLAGKLEGSIEARELVILKSAQIEGDVHYETLTIEQGAQVDGRFAPKGASKPSEAERTMPQAGEPQLKVAAQ</sequence>
<accession>A0ABQ1FIA5</accession>
<keyword evidence="4" id="KW-1185">Reference proteome</keyword>
<dbReference type="EMBL" id="BMID01000001">
    <property type="protein sequence ID" value="GGA12175.1"/>
    <property type="molecule type" value="Genomic_DNA"/>
</dbReference>
<dbReference type="InterPro" id="IPR007607">
    <property type="entry name" value="BacA/B"/>
</dbReference>
<proteinExistence type="inferred from homology"/>
<evidence type="ECO:0000313" key="3">
    <source>
        <dbReference type="EMBL" id="GGA12175.1"/>
    </source>
</evidence>
<dbReference type="PANTHER" id="PTHR35024">
    <property type="entry name" value="HYPOTHETICAL CYTOSOLIC PROTEIN"/>
    <property type="match status" value="1"/>
</dbReference>
<feature type="region of interest" description="Disordered" evidence="2">
    <location>
        <begin position="103"/>
        <end position="135"/>
    </location>
</feature>
<reference evidence="4" key="1">
    <citation type="journal article" date="2019" name="Int. J. Syst. Evol. Microbiol.">
        <title>The Global Catalogue of Microorganisms (GCM) 10K type strain sequencing project: providing services to taxonomists for standard genome sequencing and annotation.</title>
        <authorList>
            <consortium name="The Broad Institute Genomics Platform"/>
            <consortium name="The Broad Institute Genome Sequencing Center for Infectious Disease"/>
            <person name="Wu L."/>
            <person name="Ma J."/>
        </authorList>
    </citation>
    <scope>NUCLEOTIDE SEQUENCE [LARGE SCALE GENOMIC DNA]</scope>
    <source>
        <strain evidence="4">CGMCC 1.15297</strain>
    </source>
</reference>
<evidence type="ECO:0000256" key="1">
    <source>
        <dbReference type="ARBA" id="ARBA00044755"/>
    </source>
</evidence>
<comment type="caution">
    <text evidence="3">The sequence shown here is derived from an EMBL/GenBank/DDBJ whole genome shotgun (WGS) entry which is preliminary data.</text>
</comment>
<dbReference type="Pfam" id="PF04519">
    <property type="entry name" value="Bactofilin"/>
    <property type="match status" value="1"/>
</dbReference>
<dbReference type="Proteomes" id="UP000603317">
    <property type="component" value="Unassembled WGS sequence"/>
</dbReference>